<evidence type="ECO:0000256" key="1">
    <source>
        <dbReference type="SAM" id="SignalP"/>
    </source>
</evidence>
<dbReference type="AlphaFoldDB" id="A0A7W7F0V8"/>
<keyword evidence="1" id="KW-0732">Signal</keyword>
<organism evidence="2 3">
    <name type="scientific">Sphingomonas abaci</name>
    <dbReference type="NCBI Taxonomy" id="237611"/>
    <lineage>
        <taxon>Bacteria</taxon>
        <taxon>Pseudomonadati</taxon>
        <taxon>Pseudomonadota</taxon>
        <taxon>Alphaproteobacteria</taxon>
        <taxon>Sphingomonadales</taxon>
        <taxon>Sphingomonadaceae</taxon>
        <taxon>Sphingomonas</taxon>
    </lineage>
</organism>
<dbReference type="EMBL" id="JACHNY010000006">
    <property type="protein sequence ID" value="MBB4618755.1"/>
    <property type="molecule type" value="Genomic_DNA"/>
</dbReference>
<name>A0A7W7F0V8_9SPHN</name>
<protein>
    <submittedName>
        <fullName evidence="2">Uncharacterized protein</fullName>
    </submittedName>
</protein>
<proteinExistence type="predicted"/>
<accession>A0A7W7F0V8</accession>
<comment type="caution">
    <text evidence="2">The sequence shown here is derived from an EMBL/GenBank/DDBJ whole genome shotgun (WGS) entry which is preliminary data.</text>
</comment>
<reference evidence="2 3" key="1">
    <citation type="submission" date="2020-08" db="EMBL/GenBank/DDBJ databases">
        <title>Genomic Encyclopedia of Type Strains, Phase IV (KMG-IV): sequencing the most valuable type-strain genomes for metagenomic binning, comparative biology and taxonomic classification.</title>
        <authorList>
            <person name="Goeker M."/>
        </authorList>
    </citation>
    <scope>NUCLEOTIDE SEQUENCE [LARGE SCALE GENOMIC DNA]</scope>
    <source>
        <strain evidence="2 3">DSM 15867</strain>
    </source>
</reference>
<gene>
    <name evidence="2" type="ORF">GGQ96_002901</name>
</gene>
<evidence type="ECO:0000313" key="2">
    <source>
        <dbReference type="EMBL" id="MBB4618755.1"/>
    </source>
</evidence>
<keyword evidence="3" id="KW-1185">Reference proteome</keyword>
<feature type="chain" id="PRO_5031488989" evidence="1">
    <location>
        <begin position="22"/>
        <end position="95"/>
    </location>
</feature>
<dbReference type="RefSeq" id="WP_184115952.1">
    <property type="nucleotide sequence ID" value="NZ_JACHNY010000006.1"/>
</dbReference>
<feature type="signal peptide" evidence="1">
    <location>
        <begin position="1"/>
        <end position="21"/>
    </location>
</feature>
<dbReference type="Proteomes" id="UP000574769">
    <property type="component" value="Unassembled WGS sequence"/>
</dbReference>
<evidence type="ECO:0000313" key="3">
    <source>
        <dbReference type="Proteomes" id="UP000574769"/>
    </source>
</evidence>
<sequence length="95" mass="9910">MRKISIVAAVAATFTATVATAAPLEHRFTHEGQTYVYTADEAHGAKVISGHRVEDGKSFRLVVRNGRVTGRSGEAPVAFRVADAAGAAKDATSAL</sequence>